<dbReference type="SMART" id="SM00530">
    <property type="entry name" value="HTH_XRE"/>
    <property type="match status" value="1"/>
</dbReference>
<name>A0A3Q8XQ74_9HYPH</name>
<dbReference type="EMBL" id="CP032509">
    <property type="protein sequence ID" value="AZN72762.1"/>
    <property type="molecule type" value="Genomic_DNA"/>
</dbReference>
<feature type="compositionally biased region" description="Basic and acidic residues" evidence="1">
    <location>
        <begin position="77"/>
        <end position="86"/>
    </location>
</feature>
<evidence type="ECO:0000313" key="4">
    <source>
        <dbReference type="Proteomes" id="UP000268192"/>
    </source>
</evidence>
<sequence>MLCKKHGSGVQFDLTLKRALCTVFAMCDIIDVRKLRGTLGWTQQQLADHCDVDRATVSKWEREPPSKGPALILLRGLRDRRPDDASHPSSDPAAATSFASASAPPSLRGP</sequence>
<proteinExistence type="predicted"/>
<dbReference type="KEGG" id="abaw:D5400_17090"/>
<dbReference type="InterPro" id="IPR010982">
    <property type="entry name" value="Lambda_DNA-bd_dom_sf"/>
</dbReference>
<feature type="region of interest" description="Disordered" evidence="1">
    <location>
        <begin position="77"/>
        <end position="110"/>
    </location>
</feature>
<evidence type="ECO:0000256" key="1">
    <source>
        <dbReference type="SAM" id="MobiDB-lite"/>
    </source>
</evidence>
<feature type="compositionally biased region" description="Low complexity" evidence="1">
    <location>
        <begin position="87"/>
        <end position="110"/>
    </location>
</feature>
<organism evidence="3 4">
    <name type="scientific">Georhizobium profundi</name>
    <dbReference type="NCBI Taxonomy" id="2341112"/>
    <lineage>
        <taxon>Bacteria</taxon>
        <taxon>Pseudomonadati</taxon>
        <taxon>Pseudomonadota</taxon>
        <taxon>Alphaproteobacteria</taxon>
        <taxon>Hyphomicrobiales</taxon>
        <taxon>Rhizobiaceae</taxon>
        <taxon>Georhizobium</taxon>
    </lineage>
</organism>
<reference evidence="3 4" key="1">
    <citation type="submission" date="2018-09" db="EMBL/GenBank/DDBJ databases">
        <title>Marinorhizobium profundi gen. nov., sp. nov., isolated from a deep-sea sediment sample from the New Britain Trench and proposal of Marinorhizobiaceae fam. nov. in the order Rhizobiales of the class Alphaproteobacteria.</title>
        <authorList>
            <person name="Cao J."/>
        </authorList>
    </citation>
    <scope>NUCLEOTIDE SEQUENCE [LARGE SCALE GENOMIC DNA]</scope>
    <source>
        <strain evidence="3 4">WS11</strain>
    </source>
</reference>
<dbReference type="GO" id="GO:0003677">
    <property type="term" value="F:DNA binding"/>
    <property type="evidence" value="ECO:0007669"/>
    <property type="project" value="InterPro"/>
</dbReference>
<evidence type="ECO:0000259" key="2">
    <source>
        <dbReference type="PROSITE" id="PS50943"/>
    </source>
</evidence>
<dbReference type="Gene3D" id="1.10.260.40">
    <property type="entry name" value="lambda repressor-like DNA-binding domains"/>
    <property type="match status" value="1"/>
</dbReference>
<dbReference type="OrthoDB" id="4419620at2"/>
<dbReference type="PROSITE" id="PS50943">
    <property type="entry name" value="HTH_CROC1"/>
    <property type="match status" value="1"/>
</dbReference>
<dbReference type="Pfam" id="PF01381">
    <property type="entry name" value="HTH_3"/>
    <property type="match status" value="1"/>
</dbReference>
<evidence type="ECO:0000313" key="3">
    <source>
        <dbReference type="EMBL" id="AZN72762.1"/>
    </source>
</evidence>
<dbReference type="Proteomes" id="UP000268192">
    <property type="component" value="Chromosome"/>
</dbReference>
<gene>
    <name evidence="3" type="ORF">D5400_17090</name>
</gene>
<dbReference type="SUPFAM" id="SSF47413">
    <property type="entry name" value="lambda repressor-like DNA-binding domains"/>
    <property type="match status" value="1"/>
</dbReference>
<dbReference type="InterPro" id="IPR001387">
    <property type="entry name" value="Cro/C1-type_HTH"/>
</dbReference>
<dbReference type="AlphaFoldDB" id="A0A3Q8XQ74"/>
<accession>A0A3Q8XQ74</accession>
<feature type="domain" description="HTH cro/C1-type" evidence="2">
    <location>
        <begin position="32"/>
        <end position="62"/>
    </location>
</feature>
<dbReference type="CDD" id="cd00093">
    <property type="entry name" value="HTH_XRE"/>
    <property type="match status" value="1"/>
</dbReference>
<dbReference type="RefSeq" id="WP_126011090.1">
    <property type="nucleotide sequence ID" value="NZ_CP032509.1"/>
</dbReference>
<protein>
    <submittedName>
        <fullName evidence="3">XRE family transcriptional regulator</fullName>
    </submittedName>
</protein>
<keyword evidence="4" id="KW-1185">Reference proteome</keyword>